<gene>
    <name evidence="2" type="ORF">VMCG_02826</name>
</gene>
<feature type="compositionally biased region" description="Low complexity" evidence="1">
    <location>
        <begin position="69"/>
        <end position="96"/>
    </location>
</feature>
<feature type="region of interest" description="Disordered" evidence="1">
    <location>
        <begin position="262"/>
        <end position="354"/>
    </location>
</feature>
<name>A0A423WZ89_9PEZI</name>
<evidence type="ECO:0000313" key="2">
    <source>
        <dbReference type="EMBL" id="ROW08864.1"/>
    </source>
</evidence>
<accession>A0A423WZ89</accession>
<feature type="compositionally biased region" description="Low complexity" evidence="1">
    <location>
        <begin position="118"/>
        <end position="128"/>
    </location>
</feature>
<dbReference type="EMBL" id="LKEA01000005">
    <property type="protein sequence ID" value="ROW08864.1"/>
    <property type="molecule type" value="Genomic_DNA"/>
</dbReference>
<evidence type="ECO:0000313" key="3">
    <source>
        <dbReference type="Proteomes" id="UP000283895"/>
    </source>
</evidence>
<feature type="compositionally biased region" description="Pro residues" evidence="1">
    <location>
        <begin position="48"/>
        <end position="58"/>
    </location>
</feature>
<feature type="compositionally biased region" description="Low complexity" evidence="1">
    <location>
        <begin position="228"/>
        <end position="245"/>
    </location>
</feature>
<proteinExistence type="predicted"/>
<keyword evidence="3" id="KW-1185">Reference proteome</keyword>
<reference evidence="2 3" key="1">
    <citation type="submission" date="2015-09" db="EMBL/GenBank/DDBJ databases">
        <title>Host preference determinants of Valsa canker pathogens revealed by comparative genomics.</title>
        <authorList>
            <person name="Yin Z."/>
            <person name="Huang L."/>
        </authorList>
    </citation>
    <scope>NUCLEOTIDE SEQUENCE [LARGE SCALE GENOMIC DNA]</scope>
    <source>
        <strain evidence="2 3">03-1</strain>
    </source>
</reference>
<comment type="caution">
    <text evidence="2">The sequence shown here is derived from an EMBL/GenBank/DDBJ whole genome shotgun (WGS) entry which is preliminary data.</text>
</comment>
<feature type="compositionally biased region" description="Basic and acidic residues" evidence="1">
    <location>
        <begin position="263"/>
        <end position="280"/>
    </location>
</feature>
<dbReference type="AlphaFoldDB" id="A0A423WZ89"/>
<protein>
    <submittedName>
        <fullName evidence="2">Uncharacterized protein</fullName>
    </submittedName>
</protein>
<organism evidence="2 3">
    <name type="scientific">Cytospora schulzeri</name>
    <dbReference type="NCBI Taxonomy" id="448051"/>
    <lineage>
        <taxon>Eukaryota</taxon>
        <taxon>Fungi</taxon>
        <taxon>Dikarya</taxon>
        <taxon>Ascomycota</taxon>
        <taxon>Pezizomycotina</taxon>
        <taxon>Sordariomycetes</taxon>
        <taxon>Sordariomycetidae</taxon>
        <taxon>Diaporthales</taxon>
        <taxon>Cytosporaceae</taxon>
        <taxon>Cytospora</taxon>
    </lineage>
</organism>
<sequence length="373" mass="38253">MSKSSRKLSFSIYEDDEDCRAGNTGSSPSLNAAAGPGAGQTGLLTTQMPPPPLPPPPHSQTSPFMVRVPSGSSSSSLSSPSPSSSAASCTAAGLAGQTRLSTHLDPPCTRPFTVRVPSTSCTSSSSSSAYSGVGPTTGHVGLLHMAPRSTPTGPAGTRVARFGGEEEGGGRAVGFRVPSTGSSSSSGYLQTGSSSTGRSSISCAAGVARQPGSTSSIAHRSSGTNPVTTTSSAISSTTGSSSTDSVYPQIYGIPLFPIGGYTDPHDARGSEYPPLDKPEVINDDDGMEEQQQQTSTPLLLANDWERNASGSNTLAPDGVGEETVPLPDDGLESPDDGTHQQQEQLDTPVETPEARSFVDVYVEDWMRRVGRAG</sequence>
<feature type="region of interest" description="Disordered" evidence="1">
    <location>
        <begin position="1"/>
        <end position="246"/>
    </location>
</feature>
<evidence type="ECO:0000256" key="1">
    <source>
        <dbReference type="SAM" id="MobiDB-lite"/>
    </source>
</evidence>
<dbReference type="Proteomes" id="UP000283895">
    <property type="component" value="Unassembled WGS sequence"/>
</dbReference>
<feature type="compositionally biased region" description="Polar residues" evidence="1">
    <location>
        <begin position="211"/>
        <end position="227"/>
    </location>
</feature>
<feature type="compositionally biased region" description="Low complexity" evidence="1">
    <location>
        <begin position="173"/>
        <end position="202"/>
    </location>
</feature>